<dbReference type="PaxDb" id="67767-A0A0J7L869"/>
<dbReference type="GO" id="GO:0045505">
    <property type="term" value="F:dynein intermediate chain binding"/>
    <property type="evidence" value="ECO:0007669"/>
    <property type="project" value="InterPro"/>
</dbReference>
<dbReference type="Pfam" id="PF12777">
    <property type="entry name" value="MT"/>
    <property type="match status" value="1"/>
</dbReference>
<evidence type="ECO:0000256" key="3">
    <source>
        <dbReference type="ARBA" id="ARBA00022490"/>
    </source>
</evidence>
<dbReference type="Gene3D" id="1.20.920.20">
    <property type="match status" value="1"/>
</dbReference>
<evidence type="ECO:0000259" key="15">
    <source>
        <dbReference type="Pfam" id="PF12780"/>
    </source>
</evidence>
<evidence type="ECO:0000256" key="2">
    <source>
        <dbReference type="ARBA" id="ARBA00008887"/>
    </source>
</evidence>
<dbReference type="EMBL" id="LBMM01000278">
    <property type="protein sequence ID" value="KMR01924.1"/>
    <property type="molecule type" value="Genomic_DNA"/>
</dbReference>
<dbReference type="Proteomes" id="UP000036403">
    <property type="component" value="Unassembled WGS sequence"/>
</dbReference>
<dbReference type="STRING" id="67767.A0A0J7L869"/>
<feature type="domain" description="Dynein heavy chain 3 AAA+ lid" evidence="16">
    <location>
        <begin position="65"/>
        <end position="150"/>
    </location>
</feature>
<evidence type="ECO:0000259" key="16">
    <source>
        <dbReference type="Pfam" id="PF17857"/>
    </source>
</evidence>
<keyword evidence="9" id="KW-0969">Cilium</keyword>
<keyword evidence="6" id="KW-0067">ATP-binding</keyword>
<evidence type="ECO:0000256" key="5">
    <source>
        <dbReference type="ARBA" id="ARBA00022741"/>
    </source>
</evidence>
<dbReference type="Gene3D" id="1.20.920.30">
    <property type="match status" value="1"/>
</dbReference>
<organism evidence="17 18">
    <name type="scientific">Lasius niger</name>
    <name type="common">Black garden ant</name>
    <dbReference type="NCBI Taxonomy" id="67767"/>
    <lineage>
        <taxon>Eukaryota</taxon>
        <taxon>Metazoa</taxon>
        <taxon>Ecdysozoa</taxon>
        <taxon>Arthropoda</taxon>
        <taxon>Hexapoda</taxon>
        <taxon>Insecta</taxon>
        <taxon>Pterygota</taxon>
        <taxon>Neoptera</taxon>
        <taxon>Endopterygota</taxon>
        <taxon>Hymenoptera</taxon>
        <taxon>Apocrita</taxon>
        <taxon>Aculeata</taxon>
        <taxon>Formicoidea</taxon>
        <taxon>Formicidae</taxon>
        <taxon>Formicinae</taxon>
        <taxon>Lasius</taxon>
        <taxon>Lasius</taxon>
    </lineage>
</organism>
<dbReference type="Pfam" id="PF12775">
    <property type="entry name" value="AAA_7"/>
    <property type="match status" value="1"/>
</dbReference>
<gene>
    <name evidence="17" type="ORF">RF55_895</name>
</gene>
<dbReference type="GO" id="GO:0005874">
    <property type="term" value="C:microtubule"/>
    <property type="evidence" value="ECO:0007669"/>
    <property type="project" value="UniProtKB-KW"/>
</dbReference>
<keyword evidence="3" id="KW-0963">Cytoplasm</keyword>
<dbReference type="OrthoDB" id="424310at2759"/>
<comment type="subcellular location">
    <subcellularLocation>
        <location evidence="1">Cytoplasm</location>
        <location evidence="1">Cytoskeleton</location>
        <location evidence="1">Cilium axoneme</location>
    </subcellularLocation>
</comment>
<accession>A0A0J7L869</accession>
<dbReference type="InterPro" id="IPR024743">
    <property type="entry name" value="Dynein_HC_stalk"/>
</dbReference>
<evidence type="ECO:0000256" key="11">
    <source>
        <dbReference type="ARBA" id="ARBA00023212"/>
    </source>
</evidence>
<dbReference type="InterPro" id="IPR026983">
    <property type="entry name" value="DHC"/>
</dbReference>
<dbReference type="Gene3D" id="3.40.50.300">
    <property type="entry name" value="P-loop containing nucleotide triphosphate hydrolases"/>
    <property type="match status" value="1"/>
</dbReference>
<name>A0A0J7L869_LASNI</name>
<keyword evidence="8 13" id="KW-0175">Coiled coil</keyword>
<evidence type="ECO:0000256" key="6">
    <source>
        <dbReference type="ARBA" id="ARBA00022840"/>
    </source>
</evidence>
<protein>
    <submittedName>
        <fullName evidence="17">Dynein heavy chain axonemal</fullName>
    </submittedName>
</protein>
<keyword evidence="18" id="KW-1185">Reference proteome</keyword>
<keyword evidence="5" id="KW-0547">Nucleotide-binding</keyword>
<feature type="domain" description="Dynein heavy chain coiled coil stalk" evidence="14">
    <location>
        <begin position="411"/>
        <end position="573"/>
    </location>
</feature>
<dbReference type="InterPro" id="IPR024317">
    <property type="entry name" value="Dynein_heavy_chain_D4_dom"/>
</dbReference>
<evidence type="ECO:0000256" key="10">
    <source>
        <dbReference type="ARBA" id="ARBA00023175"/>
    </source>
</evidence>
<dbReference type="GO" id="GO:0051959">
    <property type="term" value="F:dynein light intermediate chain binding"/>
    <property type="evidence" value="ECO:0007669"/>
    <property type="project" value="InterPro"/>
</dbReference>
<dbReference type="AlphaFoldDB" id="A0A0J7L869"/>
<evidence type="ECO:0000256" key="8">
    <source>
        <dbReference type="ARBA" id="ARBA00023054"/>
    </source>
</evidence>
<sequence length="589" mass="68291">MAAMGPPGGGRNVITDRLLTKFNVINMTFPTEKQIIRIYGTMLNQQLSEFHAEVKGISNDITLASIKLYNHVIRKMLPTPTKMHYLFNLRDISKVFQGLLRSHKDYQYSRQTFLRLWVHESFRVFCDRLIDEKDREWFVTQLNDQLGKHFELTFYNVCPEKRCPIFGSFMNAWNIYEDLPDIGAVRRYMEEQMDEYNASRSVVRLDLILFRDAIEHPHGNILLVGIGGSGRQSLSRIGSYMCDLSTYQVAITAQYRIPEFREDLKTLYSMTGVENKPTSFLFNDTQVVEEQFLEIVNNMLSTGEVANLYKSDEMEDIKNRLSKEVTKAGKTPTTETVYCFLIERARANMHLILCMSPIGDAFRNRLRQYPSLINCTTIDWFLEWPREALLEVGNKFLMNLNLTLTITGENKVALEALSKKDLAEIKSFTHPPPKVEMVMEAVMILKNSEPTWGEAKRQLSDVNFINTLRDFDKDHISDRVLRTIAKYTSNPEFDPIKVGAVSVAAKSLCMWVIAMEKYGKLYRIVAPKRERLQIALESLKQKEMALEETMQQLQNLHEQLERLQRMYDAKMKEKEDLIKLASIPMFLAL</sequence>
<evidence type="ECO:0000259" key="14">
    <source>
        <dbReference type="Pfam" id="PF12777"/>
    </source>
</evidence>
<keyword evidence="12" id="KW-0966">Cell projection</keyword>
<proteinExistence type="inferred from homology"/>
<dbReference type="PANTHER" id="PTHR22878:SF68">
    <property type="entry name" value="DYNEIN HEAVY CHAIN 6, AXONEMAL-LIKE"/>
    <property type="match status" value="1"/>
</dbReference>
<comment type="caution">
    <text evidence="17">The sequence shown here is derived from an EMBL/GenBank/DDBJ whole genome shotgun (WGS) entry which is preliminary data.</text>
</comment>
<keyword evidence="4" id="KW-0493">Microtubule</keyword>
<dbReference type="SUPFAM" id="SSF52540">
    <property type="entry name" value="P-loop containing nucleoside triphosphate hydrolases"/>
    <property type="match status" value="2"/>
</dbReference>
<dbReference type="FunFam" id="3.40.50.300:FF:002141">
    <property type="entry name" value="Dynein heavy chain"/>
    <property type="match status" value="1"/>
</dbReference>
<evidence type="ECO:0000256" key="7">
    <source>
        <dbReference type="ARBA" id="ARBA00023017"/>
    </source>
</evidence>
<evidence type="ECO:0000256" key="12">
    <source>
        <dbReference type="ARBA" id="ARBA00023273"/>
    </source>
</evidence>
<dbReference type="GO" id="GO:0007018">
    <property type="term" value="P:microtubule-based movement"/>
    <property type="evidence" value="ECO:0007669"/>
    <property type="project" value="InterPro"/>
</dbReference>
<dbReference type="GO" id="GO:0005930">
    <property type="term" value="C:axoneme"/>
    <property type="evidence" value="ECO:0007669"/>
    <property type="project" value="UniProtKB-SubCell"/>
</dbReference>
<dbReference type="FunFam" id="1.20.920.30:FF:000005">
    <property type="entry name" value="Dynein, axonemal, heavy chain 2"/>
    <property type="match status" value="1"/>
</dbReference>
<feature type="coiled-coil region" evidence="13">
    <location>
        <begin position="529"/>
        <end position="580"/>
    </location>
</feature>
<evidence type="ECO:0000313" key="17">
    <source>
        <dbReference type="EMBL" id="KMR01924.1"/>
    </source>
</evidence>
<dbReference type="InterPro" id="IPR041589">
    <property type="entry name" value="DNAH3_AAA_lid_1"/>
</dbReference>
<keyword evidence="11" id="KW-0206">Cytoskeleton</keyword>
<dbReference type="GO" id="GO:0005524">
    <property type="term" value="F:ATP binding"/>
    <property type="evidence" value="ECO:0007669"/>
    <property type="project" value="UniProtKB-KW"/>
</dbReference>
<feature type="domain" description="Dynein heavy chain AAA module D4" evidence="15">
    <location>
        <begin position="214"/>
        <end position="403"/>
    </location>
</feature>
<dbReference type="Pfam" id="PF12780">
    <property type="entry name" value="AAA_8"/>
    <property type="match status" value="1"/>
</dbReference>
<evidence type="ECO:0000256" key="1">
    <source>
        <dbReference type="ARBA" id="ARBA00004430"/>
    </source>
</evidence>
<dbReference type="Pfam" id="PF17857">
    <property type="entry name" value="AAA_lid_1"/>
    <property type="match status" value="1"/>
</dbReference>
<evidence type="ECO:0000256" key="4">
    <source>
        <dbReference type="ARBA" id="ARBA00022701"/>
    </source>
</evidence>
<evidence type="ECO:0000313" key="18">
    <source>
        <dbReference type="Proteomes" id="UP000036403"/>
    </source>
</evidence>
<reference evidence="17 18" key="1">
    <citation type="submission" date="2015-04" db="EMBL/GenBank/DDBJ databases">
        <title>Lasius niger genome sequencing.</title>
        <authorList>
            <person name="Konorov E.A."/>
            <person name="Nikitin M.A."/>
            <person name="Kirill M.V."/>
            <person name="Chang P."/>
        </authorList>
    </citation>
    <scope>NUCLEOTIDE SEQUENCE [LARGE SCALE GENOMIC DNA]</scope>
    <source>
        <tissue evidence="17">Whole</tissue>
    </source>
</reference>
<keyword evidence="7" id="KW-0243">Dynein</keyword>
<evidence type="ECO:0000256" key="9">
    <source>
        <dbReference type="ARBA" id="ARBA00023069"/>
    </source>
</evidence>
<evidence type="ECO:0000256" key="13">
    <source>
        <dbReference type="SAM" id="Coils"/>
    </source>
</evidence>
<dbReference type="InterPro" id="IPR027417">
    <property type="entry name" value="P-loop_NTPase"/>
</dbReference>
<keyword evidence="10" id="KW-0505">Motor protein</keyword>
<comment type="similarity">
    <text evidence="2">Belongs to the dynein heavy chain family.</text>
</comment>
<dbReference type="GO" id="GO:0030286">
    <property type="term" value="C:dynein complex"/>
    <property type="evidence" value="ECO:0007669"/>
    <property type="project" value="UniProtKB-KW"/>
</dbReference>
<dbReference type="PANTHER" id="PTHR22878">
    <property type="entry name" value="DYNEIN HEAVY CHAIN 6, AXONEMAL-LIKE-RELATED"/>
    <property type="match status" value="1"/>
</dbReference>